<keyword evidence="1" id="KW-0472">Membrane</keyword>
<dbReference type="AlphaFoldDB" id="A0A0S4IPM1"/>
<dbReference type="Proteomes" id="UP000051952">
    <property type="component" value="Unassembled WGS sequence"/>
</dbReference>
<reference evidence="4" key="1">
    <citation type="submission" date="2015-09" db="EMBL/GenBank/DDBJ databases">
        <authorList>
            <consortium name="Pathogen Informatics"/>
        </authorList>
    </citation>
    <scope>NUCLEOTIDE SEQUENCE [LARGE SCALE GENOMIC DNA]</scope>
    <source>
        <strain evidence="4">Lake Konstanz</strain>
    </source>
</reference>
<proteinExistence type="predicted"/>
<keyword evidence="1" id="KW-0812">Transmembrane</keyword>
<evidence type="ECO:0000313" key="3">
    <source>
        <dbReference type="EMBL" id="CUF87780.1"/>
    </source>
</evidence>
<accession>A0A0S4IPM1</accession>
<evidence type="ECO:0000313" key="4">
    <source>
        <dbReference type="Proteomes" id="UP000051952"/>
    </source>
</evidence>
<dbReference type="VEuPathDB" id="TriTrypDB:BSAL_66705"/>
<name>A0A0S4IPM1_BODSA</name>
<dbReference type="EMBL" id="CYKH01000429">
    <property type="protein sequence ID" value="CUF87780.1"/>
    <property type="molecule type" value="Genomic_DNA"/>
</dbReference>
<feature type="signal peptide" evidence="2">
    <location>
        <begin position="1"/>
        <end position="25"/>
    </location>
</feature>
<organism evidence="3 4">
    <name type="scientific">Bodo saltans</name>
    <name type="common">Flagellated protozoan</name>
    <dbReference type="NCBI Taxonomy" id="75058"/>
    <lineage>
        <taxon>Eukaryota</taxon>
        <taxon>Discoba</taxon>
        <taxon>Euglenozoa</taxon>
        <taxon>Kinetoplastea</taxon>
        <taxon>Metakinetoplastina</taxon>
        <taxon>Eubodonida</taxon>
        <taxon>Bodonidae</taxon>
        <taxon>Bodo</taxon>
    </lineage>
</organism>
<evidence type="ECO:0000256" key="2">
    <source>
        <dbReference type="SAM" id="SignalP"/>
    </source>
</evidence>
<evidence type="ECO:0000256" key="1">
    <source>
        <dbReference type="SAM" id="Phobius"/>
    </source>
</evidence>
<gene>
    <name evidence="3" type="ORF">BSAL_66705</name>
</gene>
<keyword evidence="4" id="KW-1185">Reference proteome</keyword>
<feature type="transmembrane region" description="Helical" evidence="1">
    <location>
        <begin position="263"/>
        <end position="282"/>
    </location>
</feature>
<keyword evidence="2" id="KW-0732">Signal</keyword>
<sequence>MTSVESHFALRAVLLLFVLTGVASGIPTSRNSGVVGYFDTFINNTNVTDFTQLLSSAIQLPTSSSIFVMNFSTITTTCDDPVCRKGVDNSTEPLIAKRRINFTFVGDVKTAQEMSSALTSLSTQLTASLGILALRATATPYLLGKWNETLLLCATLFAPNASDFDLGPRLAKILGVTTNVFQAATNTTATTSNYTAGGNLTSFIKIVGSNTHALAEKLMGLSPTTLEFIGASHFSILPTEEAASVTPPAGSSDATSTLTSSTIGGFVILGGVLFAGLLMLAVHWQRGGFDHHHHPTTARFGRGGYFSRRRAATPCEVVVIGVVVDEMTVPDLIVDGDPGGIATDNFSAA</sequence>
<keyword evidence="1" id="KW-1133">Transmembrane helix</keyword>
<protein>
    <submittedName>
        <fullName evidence="3">Membrane-associated protein, putative</fullName>
    </submittedName>
</protein>
<feature type="chain" id="PRO_5006621513" evidence="2">
    <location>
        <begin position="26"/>
        <end position="349"/>
    </location>
</feature>